<reference evidence="2" key="1">
    <citation type="submission" date="2016-11" db="EMBL/GenBank/DDBJ databases">
        <authorList>
            <person name="Varghese N."/>
            <person name="Submissions S."/>
        </authorList>
    </citation>
    <scope>NUCLEOTIDE SEQUENCE [LARGE SCALE GENOMIC DNA]</scope>
    <source>
        <strain evidence="2">DSM 24786</strain>
    </source>
</reference>
<proteinExistence type="predicted"/>
<evidence type="ECO:0008006" key="3">
    <source>
        <dbReference type="Google" id="ProtNLM"/>
    </source>
</evidence>
<name>A0A1K1M617_9FLAO</name>
<dbReference type="AlphaFoldDB" id="A0A1K1M617"/>
<dbReference type="OrthoDB" id="1062680at2"/>
<keyword evidence="2" id="KW-1185">Reference proteome</keyword>
<dbReference type="Proteomes" id="UP000183257">
    <property type="component" value="Unassembled WGS sequence"/>
</dbReference>
<accession>A0A1K1M617</accession>
<dbReference type="STRING" id="76595.SAMN05660313_00354"/>
<dbReference type="PROSITE" id="PS51257">
    <property type="entry name" value="PROKAR_LIPOPROTEIN"/>
    <property type="match status" value="1"/>
</dbReference>
<dbReference type="EMBL" id="FPIY01000001">
    <property type="protein sequence ID" value="SFW18580.1"/>
    <property type="molecule type" value="Genomic_DNA"/>
</dbReference>
<evidence type="ECO:0000313" key="1">
    <source>
        <dbReference type="EMBL" id="SFW18580.1"/>
    </source>
</evidence>
<protein>
    <recommendedName>
        <fullName evidence="3">DUF4249 domain-containing protein</fullName>
    </recommendedName>
</protein>
<organism evidence="1 2">
    <name type="scientific">Cellulophaga fucicola</name>
    <dbReference type="NCBI Taxonomy" id="76595"/>
    <lineage>
        <taxon>Bacteria</taxon>
        <taxon>Pseudomonadati</taxon>
        <taxon>Bacteroidota</taxon>
        <taxon>Flavobacteriia</taxon>
        <taxon>Flavobacteriales</taxon>
        <taxon>Flavobacteriaceae</taxon>
        <taxon>Cellulophaga</taxon>
    </lineage>
</organism>
<dbReference type="InterPro" id="IPR025345">
    <property type="entry name" value="DUF4249"/>
</dbReference>
<dbReference type="Pfam" id="PF14054">
    <property type="entry name" value="DUF4249"/>
    <property type="match status" value="1"/>
</dbReference>
<sequence>MIKNIINLNKAFFAFLLVTFLLVGCIEEFTPETKDYDSILVVDAVLTDEYKYQKIKLSRTFKFEEDGAKSEEGATISISDNLNNEYSFSELESGEYVSDVAFKAENLEYVLYVKTANGKEYKSTVTILSTGSEIDNVSGKITTNSNQEQGVSIVVDVKEASGEVKYYRYEYEETHKIIAPWFNKRKAIIVSEEPPEIKIENFNDETGKVCYSTKESNSLIIGSTEGLSGGQLVNFPVRFIDRNDYKILNRYTILVKQYIISREAHTFYKTLEDFSSSESLFSQIQPGFLKGNIESVNDKNEKVIGFFEVSSVSSKRIFFEYKDIFTDKPSNAKYPFSCSFIAPTDERKVIEILKNNSYTWITDEPELCTNEFCPYGEIEEGPNVYVRVACGDCSVFSSSIVPDFWED</sequence>
<evidence type="ECO:0000313" key="2">
    <source>
        <dbReference type="Proteomes" id="UP000183257"/>
    </source>
</evidence>
<dbReference type="RefSeq" id="WP_072302033.1">
    <property type="nucleotide sequence ID" value="NZ_FPIY01000001.1"/>
</dbReference>
<gene>
    <name evidence="1" type="ORF">SAMN05660313_00354</name>
</gene>